<dbReference type="AlphaFoldDB" id="A0A511MD02"/>
<dbReference type="PANTHER" id="PTHR22845:SF5">
    <property type="entry name" value="APOPTOTIC PROTEASE-ACTIVATING FACTOR 1"/>
    <property type="match status" value="1"/>
</dbReference>
<accession>A0A511MD02</accession>
<dbReference type="InterPro" id="IPR002182">
    <property type="entry name" value="NB-ARC"/>
</dbReference>
<dbReference type="RefSeq" id="WP_186818438.1">
    <property type="nucleotide sequence ID" value="NZ_BJXA01000016.1"/>
</dbReference>
<name>A0A511MD02_9NOCA</name>
<dbReference type="GO" id="GO:0043531">
    <property type="term" value="F:ADP binding"/>
    <property type="evidence" value="ECO:0007669"/>
    <property type="project" value="InterPro"/>
</dbReference>
<dbReference type="EMBL" id="BJXA01000016">
    <property type="protein sequence ID" value="GEM38554.1"/>
    <property type="molecule type" value="Genomic_DNA"/>
</dbReference>
<feature type="domain" description="NB-ARC" evidence="1">
    <location>
        <begin position="196"/>
        <end position="336"/>
    </location>
</feature>
<dbReference type="Proteomes" id="UP000321424">
    <property type="component" value="Unassembled WGS sequence"/>
</dbReference>
<organism evidence="2 3">
    <name type="scientific">Nocardia ninae NBRC 108245</name>
    <dbReference type="NCBI Taxonomy" id="1210091"/>
    <lineage>
        <taxon>Bacteria</taxon>
        <taxon>Bacillati</taxon>
        <taxon>Actinomycetota</taxon>
        <taxon>Actinomycetes</taxon>
        <taxon>Mycobacteriales</taxon>
        <taxon>Nocardiaceae</taxon>
        <taxon>Nocardia</taxon>
    </lineage>
</organism>
<dbReference type="SUPFAM" id="SSF52540">
    <property type="entry name" value="P-loop containing nucleoside triphosphate hydrolases"/>
    <property type="match status" value="1"/>
</dbReference>
<evidence type="ECO:0000259" key="1">
    <source>
        <dbReference type="Pfam" id="PF00931"/>
    </source>
</evidence>
<reference evidence="2 3" key="1">
    <citation type="submission" date="2019-07" db="EMBL/GenBank/DDBJ databases">
        <title>Whole genome shotgun sequence of Nocardia ninae NBRC 108245.</title>
        <authorList>
            <person name="Hosoyama A."/>
            <person name="Uohara A."/>
            <person name="Ohji S."/>
            <person name="Ichikawa N."/>
        </authorList>
    </citation>
    <scope>NUCLEOTIDE SEQUENCE [LARGE SCALE GENOMIC DNA]</scope>
    <source>
        <strain evidence="2 3">NBRC 108245</strain>
    </source>
</reference>
<dbReference type="PANTHER" id="PTHR22845">
    <property type="entry name" value="APOPTOTIC PROTEASE-ACTIVATING FACTOR 1"/>
    <property type="match status" value="1"/>
</dbReference>
<dbReference type="Gene3D" id="3.40.50.300">
    <property type="entry name" value="P-loop containing nucleotide triphosphate hydrolases"/>
    <property type="match status" value="1"/>
</dbReference>
<proteinExistence type="predicted"/>
<gene>
    <name evidence="2" type="ORF">NN4_30730</name>
</gene>
<protein>
    <recommendedName>
        <fullName evidence="1">NB-ARC domain-containing protein</fullName>
    </recommendedName>
</protein>
<evidence type="ECO:0000313" key="3">
    <source>
        <dbReference type="Proteomes" id="UP000321424"/>
    </source>
</evidence>
<keyword evidence="3" id="KW-1185">Reference proteome</keyword>
<dbReference type="GO" id="GO:0005829">
    <property type="term" value="C:cytosol"/>
    <property type="evidence" value="ECO:0007669"/>
    <property type="project" value="UniProtKB-ARBA"/>
</dbReference>
<dbReference type="InterPro" id="IPR027417">
    <property type="entry name" value="P-loop_NTPase"/>
</dbReference>
<sequence>MSEHTDGEAAHPNPTDDQARLEEELRKLARRTIDKTFESGNKTEPLFLNTLFRIVETLHPADWTTDSRKTHAIKARMIKAIGMLPKRRKIPDTDVSWHDAASIIFGFTALGPTVERQLEGIGGDYNKRIRHLQNIAAYTKSERQFERVTASIRTEIALRLREMEEFHLTPAEELPDPGYVSRPSPQKEILNAVRRGDKIVFLHGDAGTGKSSLAVAIGKQLVRGAPDVNTLIIDGQSEEALIDTVERFIEEHARSVDLPTSIRPWAALRTLLASDDAPQVTILDNIQDSNTLRRVLPVEPRHRVIVTSRRKLIADPTAASVFVGNMEDEEAQELVAAHAPTLDSQQVAEVAEMLDNRPLAIVHGCACLSRRPFNNNISEFKAELLRAPEILGGYGNEDDTTLHRIYSVTVDQLSQHQDSYSLLSVIDILLVFGGRFHEFDIVGSLLYPPSRAGDPTKIIPYDQVKFDKAVRILQDRSLIQPGEFVVMHDLTVQMLRSIRKADLQATIATHIQTLLFRLDVSLDDSSVPRWLGGWPAPTQWRRFVAPIAVIRRVINWLDRAASASDGEAVNLRHVHRYLTAVHIRQLREIGQLSIGLKVELIKSLADIIHERDPEVVTSTTLVLMRELIDLGYFEDVNIMPQSPEKSILADELMIATGHQPELMALRAVMISEFRPIGELITALGSRAPNIEQVVAISRLAHATGPGMRLHAAFYAGVYNLEQAHWQYAEDWFRKCLAMCHDLENEWPEAISLRLACHERLIELGIYSGNYQLCRDFIVSGMKLVDDPDLNEDVFFDRVLLHRFERVGMLATLELDYHPTATDPADRADLQTVIDDFSDTVSTFEELGMGLQTLETKFMRIKAGAYGGIPQEQICNAIMNIHQDLVDMQVQVGAAICRLSVIKMKLAVADSRDLLVCIEELIQLVSLFKQFSSNYWHADALNTIYAASLIANVPEETIHEARSTARSALMQIGRTDRFELANAVAASREKSPMLLWI</sequence>
<dbReference type="Pfam" id="PF00931">
    <property type="entry name" value="NB-ARC"/>
    <property type="match status" value="1"/>
</dbReference>
<comment type="caution">
    <text evidence="2">The sequence shown here is derived from an EMBL/GenBank/DDBJ whole genome shotgun (WGS) entry which is preliminary data.</text>
</comment>
<evidence type="ECO:0000313" key="2">
    <source>
        <dbReference type="EMBL" id="GEM38554.1"/>
    </source>
</evidence>